<protein>
    <submittedName>
        <fullName evidence="2">Aste57867_18838 protein</fullName>
    </submittedName>
</protein>
<dbReference type="OrthoDB" id="62792at2759"/>
<keyword evidence="3" id="KW-1185">Reference proteome</keyword>
<dbReference type="AlphaFoldDB" id="A0A485LFD8"/>
<name>A0A485LFD8_9STRA</name>
<proteinExistence type="predicted"/>
<organism evidence="2 3">
    <name type="scientific">Aphanomyces stellatus</name>
    <dbReference type="NCBI Taxonomy" id="120398"/>
    <lineage>
        <taxon>Eukaryota</taxon>
        <taxon>Sar</taxon>
        <taxon>Stramenopiles</taxon>
        <taxon>Oomycota</taxon>
        <taxon>Saprolegniomycetes</taxon>
        <taxon>Saprolegniales</taxon>
        <taxon>Verrucalvaceae</taxon>
        <taxon>Aphanomyces</taxon>
    </lineage>
</organism>
<evidence type="ECO:0000313" key="1">
    <source>
        <dbReference type="EMBL" id="KAF0689727.1"/>
    </source>
</evidence>
<reference evidence="1" key="2">
    <citation type="submission" date="2019-06" db="EMBL/GenBank/DDBJ databases">
        <title>Genomics analysis of Aphanomyces spp. identifies a new class of oomycete effector associated with host adaptation.</title>
        <authorList>
            <person name="Gaulin E."/>
        </authorList>
    </citation>
    <scope>NUCLEOTIDE SEQUENCE</scope>
    <source>
        <strain evidence="1">CBS 578.67</strain>
    </source>
</reference>
<gene>
    <name evidence="2" type="primary">Aste57867_18838</name>
    <name evidence="1" type="ORF">As57867_018774</name>
    <name evidence="2" type="ORF">ASTE57867_18838</name>
</gene>
<reference evidence="2 3" key="1">
    <citation type="submission" date="2019-03" db="EMBL/GenBank/DDBJ databases">
        <authorList>
            <person name="Gaulin E."/>
            <person name="Dumas B."/>
        </authorList>
    </citation>
    <scope>NUCLEOTIDE SEQUENCE [LARGE SCALE GENOMIC DNA]</scope>
    <source>
        <strain evidence="2">CBS 568.67</strain>
    </source>
</reference>
<accession>A0A485LFD8</accession>
<dbReference type="Proteomes" id="UP000332933">
    <property type="component" value="Unassembled WGS sequence"/>
</dbReference>
<sequence length="408" mass="45552">MSTQLATMSAADLALADFEDPVDEIATQFELDFDPLEVVDILTVTSFPETTALPIASPKKAMNRKEELASLRKLTQYLEAQLGTLESNRAAFAAREVSTGEWEKTATDAWQTREAAERDNKRLKRAVEEQLAMIEAMDTMLRKRPRVENMAESLCADVTRLGDDDTRGRAMDRILEAHLSSLNHVFVRAKLIDTPSSEIKSAKILHLPLHDSLAVDVVRCWHLPYSFDVVAAAAWRAWTHQADDNTPQSKIVECLADLDTRYIRVPLNDTAKCPKATRIFTQSLFRRKYEATRVVILGRGILDDARHPAPGHVADALTWITVERVTETSCVYKCCGRRFAPTARHGRMRTVDEMVVGLGLTTAAADRDELTGMLGDILVHAYCDIGHRIEHDMHTLLHARPPTAAQSG</sequence>
<evidence type="ECO:0000313" key="3">
    <source>
        <dbReference type="Proteomes" id="UP000332933"/>
    </source>
</evidence>
<dbReference type="EMBL" id="VJMH01006415">
    <property type="protein sequence ID" value="KAF0689727.1"/>
    <property type="molecule type" value="Genomic_DNA"/>
</dbReference>
<evidence type="ECO:0000313" key="2">
    <source>
        <dbReference type="EMBL" id="VFT95572.1"/>
    </source>
</evidence>
<dbReference type="EMBL" id="CAADRA010006436">
    <property type="protein sequence ID" value="VFT95572.1"/>
    <property type="molecule type" value="Genomic_DNA"/>
</dbReference>